<dbReference type="InterPro" id="IPR050077">
    <property type="entry name" value="LexA_repressor"/>
</dbReference>
<name>A0ABU1G301_9GAMM</name>
<dbReference type="InterPro" id="IPR010982">
    <property type="entry name" value="Lambda_DNA-bd_dom_sf"/>
</dbReference>
<dbReference type="PANTHER" id="PTHR33516:SF2">
    <property type="entry name" value="LEXA REPRESSOR-RELATED"/>
    <property type="match status" value="1"/>
</dbReference>
<dbReference type="Gene3D" id="1.10.260.40">
    <property type="entry name" value="lambda repressor-like DNA-binding domains"/>
    <property type="match status" value="1"/>
</dbReference>
<evidence type="ECO:0000313" key="3">
    <source>
        <dbReference type="Proteomes" id="UP001264519"/>
    </source>
</evidence>
<dbReference type="InterPro" id="IPR015927">
    <property type="entry name" value="Peptidase_S24_S26A/B/C"/>
</dbReference>
<evidence type="ECO:0000259" key="1">
    <source>
        <dbReference type="Pfam" id="PF00717"/>
    </source>
</evidence>
<dbReference type="SUPFAM" id="SSF51306">
    <property type="entry name" value="LexA/Signal peptidase"/>
    <property type="match status" value="1"/>
</dbReference>
<dbReference type="CDD" id="cd00093">
    <property type="entry name" value="HTH_XRE"/>
    <property type="match status" value="1"/>
</dbReference>
<reference evidence="2 3" key="1">
    <citation type="submission" date="2023-04" db="EMBL/GenBank/DDBJ databases">
        <title>A long-awaited taxogenomic arrangement of the family Halomonadaceae.</title>
        <authorList>
            <person name="De La Haba R."/>
            <person name="Chuvochina M."/>
            <person name="Wittouck S."/>
            <person name="Arahal D.R."/>
            <person name="Sanchez-Porro C."/>
            <person name="Hugenholtz P."/>
            <person name="Ventosa A."/>
        </authorList>
    </citation>
    <scope>NUCLEOTIDE SEQUENCE [LARGE SCALE GENOMIC DNA]</scope>
    <source>
        <strain evidence="2 3">DSM 23530</strain>
    </source>
</reference>
<accession>A0ABU1G301</accession>
<keyword evidence="3" id="KW-1185">Reference proteome</keyword>
<comment type="caution">
    <text evidence="2">The sequence shown here is derived from an EMBL/GenBank/DDBJ whole genome shotgun (WGS) entry which is preliminary data.</text>
</comment>
<proteinExistence type="predicted"/>
<dbReference type="Proteomes" id="UP001264519">
    <property type="component" value="Unassembled WGS sequence"/>
</dbReference>
<organism evidence="2 3">
    <name type="scientific">Halomonas koreensis</name>
    <dbReference type="NCBI Taxonomy" id="245385"/>
    <lineage>
        <taxon>Bacteria</taxon>
        <taxon>Pseudomonadati</taxon>
        <taxon>Pseudomonadota</taxon>
        <taxon>Gammaproteobacteria</taxon>
        <taxon>Oceanospirillales</taxon>
        <taxon>Halomonadaceae</taxon>
        <taxon>Halomonas</taxon>
    </lineage>
</organism>
<dbReference type="InterPro" id="IPR036286">
    <property type="entry name" value="LexA/Signal_pep-like_sf"/>
</dbReference>
<dbReference type="RefSeq" id="WP_309652863.1">
    <property type="nucleotide sequence ID" value="NZ_JARWAK010000008.1"/>
</dbReference>
<dbReference type="InterPro" id="IPR039418">
    <property type="entry name" value="LexA-like"/>
</dbReference>
<feature type="domain" description="Peptidase S24/S26A/S26B/S26C" evidence="1">
    <location>
        <begin position="100"/>
        <end position="220"/>
    </location>
</feature>
<dbReference type="PANTHER" id="PTHR33516">
    <property type="entry name" value="LEXA REPRESSOR"/>
    <property type="match status" value="1"/>
</dbReference>
<gene>
    <name evidence="2" type="ORF">QC818_10755</name>
</gene>
<protein>
    <submittedName>
        <fullName evidence="2">S24 family peptidase</fullName>
    </submittedName>
</protein>
<dbReference type="Pfam" id="PF00717">
    <property type="entry name" value="Peptidase_S24"/>
    <property type="match status" value="1"/>
</dbReference>
<sequence length="228" mass="25077">MNKRERIIAAIEHAVANGVKKREIADFCRVSRTAVTQWSKGDVEELKYSNLRSLAQVAGISEKWLAEGKGHMVDGTREPPNVYGINQNVEPAPAMHGAVPVISWVQAGAWSEVCVVDLDPEETEWLPRPPGASDDTFALRVAGESMAPRYNPGTLIYVDPAVQPEGGDDVVAVLTDTNEATFKRFVQEPGGDKLLMALNPDWPRRYLEINGNCSIVGVVIADMNLRRR</sequence>
<dbReference type="CDD" id="cd06529">
    <property type="entry name" value="S24_LexA-like"/>
    <property type="match status" value="1"/>
</dbReference>
<evidence type="ECO:0000313" key="2">
    <source>
        <dbReference type="EMBL" id="MDR5867270.1"/>
    </source>
</evidence>
<dbReference type="EMBL" id="JARWAK010000008">
    <property type="protein sequence ID" value="MDR5867270.1"/>
    <property type="molecule type" value="Genomic_DNA"/>
</dbReference>
<dbReference type="Gene3D" id="2.10.109.10">
    <property type="entry name" value="Umud Fragment, subunit A"/>
    <property type="match status" value="1"/>
</dbReference>
<dbReference type="InterPro" id="IPR001387">
    <property type="entry name" value="Cro/C1-type_HTH"/>
</dbReference>